<dbReference type="CDD" id="cd16387">
    <property type="entry name" value="ParB_N_Srx"/>
    <property type="match status" value="1"/>
</dbReference>
<evidence type="ECO:0000313" key="3">
    <source>
        <dbReference type="EMBL" id="MDM7855224.1"/>
    </source>
</evidence>
<comment type="caution">
    <text evidence="3">The sequence shown here is derived from an EMBL/GenBank/DDBJ whole genome shotgun (WGS) entry which is preliminary data.</text>
</comment>
<dbReference type="InterPro" id="IPR036086">
    <property type="entry name" value="ParB/Sulfiredoxin_sf"/>
</dbReference>
<feature type="region of interest" description="Disordered" evidence="1">
    <location>
        <begin position="9"/>
        <end position="41"/>
    </location>
</feature>
<evidence type="ECO:0000259" key="2">
    <source>
        <dbReference type="Pfam" id="PF02195"/>
    </source>
</evidence>
<evidence type="ECO:0000313" key="4">
    <source>
        <dbReference type="Proteomes" id="UP001529338"/>
    </source>
</evidence>
<dbReference type="SUPFAM" id="SSF110849">
    <property type="entry name" value="ParB/Sulfiredoxin"/>
    <property type="match status" value="1"/>
</dbReference>
<protein>
    <submittedName>
        <fullName evidence="3">ParB/Srx family N-terminal domain-containing protein</fullName>
    </submittedName>
</protein>
<accession>A0ABT7SI58</accession>
<feature type="domain" description="ParB-like N-terminal" evidence="2">
    <location>
        <begin position="85"/>
        <end position="143"/>
    </location>
</feature>
<reference evidence="3 4" key="1">
    <citation type="submission" date="2023-06" db="EMBL/GenBank/DDBJ databases">
        <title>Cellulomonas sp. MW4 Whole genome sequence.</title>
        <authorList>
            <person name="Park S."/>
        </authorList>
    </citation>
    <scope>NUCLEOTIDE SEQUENCE [LARGE SCALE GENOMIC DNA]</scope>
    <source>
        <strain evidence="3 4">MW4</strain>
    </source>
</reference>
<organism evidence="3 4">
    <name type="scientific">Cellulomonas alba</name>
    <dbReference type="NCBI Taxonomy" id="3053467"/>
    <lineage>
        <taxon>Bacteria</taxon>
        <taxon>Bacillati</taxon>
        <taxon>Actinomycetota</taxon>
        <taxon>Actinomycetes</taxon>
        <taxon>Micrococcales</taxon>
        <taxon>Cellulomonadaceae</taxon>
        <taxon>Cellulomonas</taxon>
    </lineage>
</organism>
<dbReference type="RefSeq" id="WP_289455027.1">
    <property type="nucleotide sequence ID" value="NZ_JAUCGQ010000001.1"/>
</dbReference>
<feature type="compositionally biased region" description="Pro residues" evidence="1">
    <location>
        <begin position="28"/>
        <end position="40"/>
    </location>
</feature>
<dbReference type="InterPro" id="IPR003115">
    <property type="entry name" value="ParB_N"/>
</dbReference>
<evidence type="ECO:0000256" key="1">
    <source>
        <dbReference type="SAM" id="MobiDB-lite"/>
    </source>
</evidence>
<name>A0ABT7SI58_9CELL</name>
<keyword evidence="4" id="KW-1185">Reference proteome</keyword>
<dbReference type="Proteomes" id="UP001529338">
    <property type="component" value="Unassembled WGS sequence"/>
</dbReference>
<proteinExistence type="predicted"/>
<sequence length="169" mass="19030">MTMLDQLRAARHRHGARRPAPRPDPRPARPVRPAPRPGPAVPAALHQVVRTTYDRRQLSTLLASDHGHRPLRELTEHDVRLPGEDEHHMAEVVASIRRHGLREPLLVRVRPNGERVLIDGHHRAVAVLREHLADRVPVIAVSCPCTMGCAVMWRELQTLHDHAVADGWA</sequence>
<feature type="compositionally biased region" description="Basic residues" evidence="1">
    <location>
        <begin position="9"/>
        <end position="20"/>
    </location>
</feature>
<dbReference type="EMBL" id="JAUCGQ010000001">
    <property type="protein sequence ID" value="MDM7855224.1"/>
    <property type="molecule type" value="Genomic_DNA"/>
</dbReference>
<dbReference type="Gene3D" id="3.90.1530.10">
    <property type="entry name" value="Conserved hypothetical protein from pyrococcus furiosus pfu- 392566-001, ParB domain"/>
    <property type="match status" value="1"/>
</dbReference>
<gene>
    <name evidence="3" type="ORF">QRT04_09805</name>
</gene>
<dbReference type="Pfam" id="PF02195">
    <property type="entry name" value="ParB_N"/>
    <property type="match status" value="1"/>
</dbReference>